<dbReference type="GO" id="GO:0043162">
    <property type="term" value="P:ubiquitin-dependent protein catabolic process via the multivesicular body sorting pathway"/>
    <property type="evidence" value="ECO:0007669"/>
    <property type="project" value="UniProtKB-ARBA"/>
</dbReference>
<dbReference type="AlphaFoldDB" id="A0AAD5U362"/>
<keyword evidence="4" id="KW-0967">Endosome</keyword>
<dbReference type="GO" id="GO:0072666">
    <property type="term" value="P:establishment of protein localization to vacuole"/>
    <property type="evidence" value="ECO:0007669"/>
    <property type="project" value="UniProtKB-ARBA"/>
</dbReference>
<evidence type="ECO:0000313" key="11">
    <source>
        <dbReference type="EMBL" id="KAJ3220123.1"/>
    </source>
</evidence>
<keyword evidence="3 7" id="KW-0813">Transport</keyword>
<dbReference type="GO" id="GO:0000813">
    <property type="term" value="C:ESCRT I complex"/>
    <property type="evidence" value="ECO:0007669"/>
    <property type="project" value="TreeGrafter"/>
</dbReference>
<evidence type="ECO:0000256" key="7">
    <source>
        <dbReference type="PROSITE-ProRule" id="PRU00644"/>
    </source>
</evidence>
<name>A0AAD5U362_9FUNG</name>
<dbReference type="InterPro" id="IPR052070">
    <property type="entry name" value="ESCRT-I_UEV_domain"/>
</dbReference>
<evidence type="ECO:0000313" key="12">
    <source>
        <dbReference type="Proteomes" id="UP001211065"/>
    </source>
</evidence>
<comment type="caution">
    <text evidence="11">The sequence shown here is derived from an EMBL/GenBank/DDBJ whole genome shotgun (WGS) entry which is preliminary data.</text>
</comment>
<evidence type="ECO:0000256" key="1">
    <source>
        <dbReference type="ARBA" id="ARBA00004177"/>
    </source>
</evidence>
<evidence type="ECO:0000256" key="4">
    <source>
        <dbReference type="ARBA" id="ARBA00022753"/>
    </source>
</evidence>
<comment type="similarity">
    <text evidence="2">Belongs to the ubiquitin-conjugating enzyme family. UEV subfamily.</text>
</comment>
<organism evidence="11 12">
    <name type="scientific">Clydaea vesicula</name>
    <dbReference type="NCBI Taxonomy" id="447962"/>
    <lineage>
        <taxon>Eukaryota</taxon>
        <taxon>Fungi</taxon>
        <taxon>Fungi incertae sedis</taxon>
        <taxon>Chytridiomycota</taxon>
        <taxon>Chytridiomycota incertae sedis</taxon>
        <taxon>Chytridiomycetes</taxon>
        <taxon>Lobulomycetales</taxon>
        <taxon>Lobulomycetaceae</taxon>
        <taxon>Clydaea</taxon>
    </lineage>
</organism>
<accession>A0AAD5U362</accession>
<dbReference type="GO" id="GO:0043130">
    <property type="term" value="F:ubiquitin binding"/>
    <property type="evidence" value="ECO:0007669"/>
    <property type="project" value="TreeGrafter"/>
</dbReference>
<feature type="domain" description="SB" evidence="9">
    <location>
        <begin position="264"/>
        <end position="312"/>
    </location>
</feature>
<dbReference type="CDD" id="cd11685">
    <property type="entry name" value="UEV_TSG101-like"/>
    <property type="match status" value="1"/>
</dbReference>
<protein>
    <recommendedName>
        <fullName evidence="13">UEV domain-containing protein</fullName>
    </recommendedName>
</protein>
<dbReference type="Pfam" id="PF05743">
    <property type="entry name" value="UEV"/>
    <property type="match status" value="1"/>
</dbReference>
<dbReference type="Gene3D" id="6.10.140.820">
    <property type="match status" value="1"/>
</dbReference>
<dbReference type="PROSITE" id="PS51312">
    <property type="entry name" value="SB"/>
    <property type="match status" value="1"/>
</dbReference>
<dbReference type="EMBL" id="JADGJW010000315">
    <property type="protein sequence ID" value="KAJ3220123.1"/>
    <property type="molecule type" value="Genomic_DNA"/>
</dbReference>
<dbReference type="Gene3D" id="3.10.110.10">
    <property type="entry name" value="Ubiquitin Conjugating Enzyme"/>
    <property type="match status" value="1"/>
</dbReference>
<evidence type="ECO:0000259" key="9">
    <source>
        <dbReference type="PROSITE" id="PS51312"/>
    </source>
</evidence>
<keyword evidence="5 7" id="KW-0653">Protein transport</keyword>
<keyword evidence="12" id="KW-1185">Reference proteome</keyword>
<evidence type="ECO:0008006" key="13">
    <source>
        <dbReference type="Google" id="ProtNLM"/>
    </source>
</evidence>
<dbReference type="Pfam" id="PF09454">
    <property type="entry name" value="Vps23_core"/>
    <property type="match status" value="1"/>
</dbReference>
<evidence type="ECO:0000256" key="3">
    <source>
        <dbReference type="ARBA" id="ARBA00022448"/>
    </source>
</evidence>
<dbReference type="InterPro" id="IPR008883">
    <property type="entry name" value="UEV_N"/>
</dbReference>
<evidence type="ECO:0000256" key="5">
    <source>
        <dbReference type="ARBA" id="ARBA00022927"/>
    </source>
</evidence>
<dbReference type="SUPFAM" id="SSF54495">
    <property type="entry name" value="UBC-like"/>
    <property type="match status" value="1"/>
</dbReference>
<evidence type="ECO:0000256" key="2">
    <source>
        <dbReference type="ARBA" id="ARBA00009594"/>
    </source>
</evidence>
<feature type="domain" description="UEV" evidence="10">
    <location>
        <begin position="1"/>
        <end position="122"/>
    </location>
</feature>
<dbReference type="Proteomes" id="UP001211065">
    <property type="component" value="Unassembled WGS sequence"/>
</dbReference>
<dbReference type="InterPro" id="IPR037202">
    <property type="entry name" value="ESCRT_assembly_dom"/>
</dbReference>
<reference evidence="11" key="1">
    <citation type="submission" date="2020-05" db="EMBL/GenBank/DDBJ databases">
        <title>Phylogenomic resolution of chytrid fungi.</title>
        <authorList>
            <person name="Stajich J.E."/>
            <person name="Amses K."/>
            <person name="Simmons R."/>
            <person name="Seto K."/>
            <person name="Myers J."/>
            <person name="Bonds A."/>
            <person name="Quandt C.A."/>
            <person name="Barry K."/>
            <person name="Liu P."/>
            <person name="Grigoriev I."/>
            <person name="Longcore J.E."/>
            <person name="James T.Y."/>
        </authorList>
    </citation>
    <scope>NUCLEOTIDE SEQUENCE</scope>
    <source>
        <strain evidence="11">JEL0476</strain>
    </source>
</reference>
<dbReference type="PROSITE" id="PS51322">
    <property type="entry name" value="UEV"/>
    <property type="match status" value="1"/>
</dbReference>
<evidence type="ECO:0000256" key="6">
    <source>
        <dbReference type="ARBA" id="ARBA00023054"/>
    </source>
</evidence>
<dbReference type="InterPro" id="IPR017916">
    <property type="entry name" value="SB_dom"/>
</dbReference>
<dbReference type="SUPFAM" id="SSF140111">
    <property type="entry name" value="Endosomal sorting complex assembly domain"/>
    <property type="match status" value="1"/>
</dbReference>
<dbReference type="GO" id="GO:0015031">
    <property type="term" value="P:protein transport"/>
    <property type="evidence" value="ECO:0007669"/>
    <property type="project" value="UniProtKB-UniRule"/>
</dbReference>
<keyword evidence="6 8" id="KW-0175">Coiled coil</keyword>
<sequence length="312" mass="35972">MSNFQIAYQQIHDLNQKHRNLILQAPTDDYLSLKGTISITCNHTIYNIPLNLTIQKTFPYQPPILTIPQTPNMAIRQTKYVDLQGKVYHPLLTYWNQQTTLLHLLDQIQLVFSMESPVYSTQTLPKSTTSNLNSVSQQQQQNASLQQIRLQQNQTPPKPPPKEISELKMKENLILKLNTKLVENLKLTLDVIPKQIDQNMSNKNIILKNRVNLENLEKNLVYHQNEITKTIKTLNNSKETMSEEIKQLNSKPNIEVSEIIVGLNPIDEQLYELMAEDLAIDDTLYVLDKSLQMGLCDLSQFLKGENNLRQEV</sequence>
<proteinExistence type="inferred from homology"/>
<evidence type="ECO:0000259" key="10">
    <source>
        <dbReference type="PROSITE" id="PS51322"/>
    </source>
</evidence>
<gene>
    <name evidence="11" type="ORF">HK099_004457</name>
</gene>
<evidence type="ECO:0000256" key="8">
    <source>
        <dbReference type="SAM" id="Coils"/>
    </source>
</evidence>
<dbReference type="PANTHER" id="PTHR23306:SF3">
    <property type="entry name" value="TUMOR SUPPRESSOR PROTEIN 101"/>
    <property type="match status" value="1"/>
</dbReference>
<feature type="coiled-coil region" evidence="8">
    <location>
        <begin position="213"/>
        <end position="251"/>
    </location>
</feature>
<dbReference type="InterPro" id="IPR016135">
    <property type="entry name" value="UBQ-conjugating_enzyme/RWD"/>
</dbReference>
<comment type="subcellular location">
    <subcellularLocation>
        <location evidence="1">Endosome</location>
    </subcellularLocation>
</comment>
<dbReference type="PANTHER" id="PTHR23306">
    <property type="entry name" value="TUMOR SUSCEPTIBILITY GENE 101 PROTEIN-RELATED"/>
    <property type="match status" value="1"/>
</dbReference>